<keyword evidence="3" id="KW-1185">Reference proteome</keyword>
<reference evidence="2 3" key="1">
    <citation type="submission" date="2020-04" db="EMBL/GenBank/DDBJ databases">
        <authorList>
            <person name="De Canck E."/>
        </authorList>
    </citation>
    <scope>NUCLEOTIDE SEQUENCE [LARGE SCALE GENOMIC DNA]</scope>
    <source>
        <strain evidence="2 3">LMG 29739</strain>
    </source>
</reference>
<dbReference type="PANTHER" id="PTHR36513">
    <property type="entry name" value="ABC TRANSMEMBRANE TYPE-1 DOMAIN-CONTAINING PROTEIN"/>
    <property type="match status" value="1"/>
</dbReference>
<evidence type="ECO:0008006" key="4">
    <source>
        <dbReference type="Google" id="ProtNLM"/>
    </source>
</evidence>
<dbReference type="EMBL" id="CADIKF010000016">
    <property type="protein sequence ID" value="CAB3756268.1"/>
    <property type="molecule type" value="Genomic_DNA"/>
</dbReference>
<proteinExistence type="predicted"/>
<evidence type="ECO:0000256" key="1">
    <source>
        <dbReference type="SAM" id="MobiDB-lite"/>
    </source>
</evidence>
<dbReference type="AlphaFoldDB" id="A0A6J5DQM1"/>
<evidence type="ECO:0000313" key="2">
    <source>
        <dbReference type="EMBL" id="CAB3756268.1"/>
    </source>
</evidence>
<gene>
    <name evidence="2" type="ORF">LMG29739_02407</name>
</gene>
<dbReference type="Proteomes" id="UP000494329">
    <property type="component" value="Unassembled WGS sequence"/>
</dbReference>
<feature type="region of interest" description="Disordered" evidence="1">
    <location>
        <begin position="1"/>
        <end position="24"/>
    </location>
</feature>
<organism evidence="2 3">
    <name type="scientific">Paraburkholderia solisilvae</name>
    <dbReference type="NCBI Taxonomy" id="624376"/>
    <lineage>
        <taxon>Bacteria</taxon>
        <taxon>Pseudomonadati</taxon>
        <taxon>Pseudomonadota</taxon>
        <taxon>Betaproteobacteria</taxon>
        <taxon>Burkholderiales</taxon>
        <taxon>Burkholderiaceae</taxon>
        <taxon>Paraburkholderia</taxon>
    </lineage>
</organism>
<name>A0A6J5DQM1_9BURK</name>
<dbReference type="Gene3D" id="3.40.50.1820">
    <property type="entry name" value="alpha/beta hydrolase"/>
    <property type="match status" value="1"/>
</dbReference>
<dbReference type="InterPro" id="IPR010297">
    <property type="entry name" value="DUF900_hydrolase"/>
</dbReference>
<evidence type="ECO:0000313" key="3">
    <source>
        <dbReference type="Proteomes" id="UP000494329"/>
    </source>
</evidence>
<sequence>MGNAGNQGARNPPTPSPLPPSAGQDSGYAVVRVYFGTDRVLIKNGADALPSFEAHRASSVAYGTVDVSIPRNHLVGGLESPSIWRLETTPDPTRHVTVLRVNVTGYDQFVAEMRSKALNAPAPSIMLFVHGYNVSFEDAARRTAQMAYDLDFKGAPVFFSWPSHAHVYSYLADGIELERAQADLELFLAQVLAASPDADVYVIGHSMGNRGLTAALLNHIRDHPRDAARLKQIVLAAPDIDTDKFVNQIAPRLIAMQRPITLYVSSRDRALTASSVFNSGPRAGDSSQNLVLLDGIDTIDVTSVESDFIGHSYVGDRRSILADLYYLINGDARPAQRFGLTRHVSNGHEYWIFNP</sequence>
<dbReference type="InterPro" id="IPR029058">
    <property type="entry name" value="AB_hydrolase_fold"/>
</dbReference>
<protein>
    <recommendedName>
        <fullName evidence="4">Esterase/lipase superfamily enzyme</fullName>
    </recommendedName>
</protein>
<dbReference type="PANTHER" id="PTHR36513:SF1">
    <property type="entry name" value="TRANSMEMBRANE PROTEIN"/>
    <property type="match status" value="1"/>
</dbReference>
<dbReference type="SUPFAM" id="SSF53474">
    <property type="entry name" value="alpha/beta-Hydrolases"/>
    <property type="match status" value="1"/>
</dbReference>
<accession>A0A6J5DQM1</accession>
<dbReference type="Pfam" id="PF05990">
    <property type="entry name" value="DUF900"/>
    <property type="match status" value="1"/>
</dbReference>